<reference evidence="3 4" key="1">
    <citation type="submission" date="2019-01" db="EMBL/GenBank/DDBJ databases">
        <title>Genome sequencing of strain FW100M-8.</title>
        <authorList>
            <person name="Heo J."/>
            <person name="Kim S.-J."/>
            <person name="Kim J.-S."/>
            <person name="Hong S.-B."/>
            <person name="Kwon S.-W."/>
        </authorList>
    </citation>
    <scope>NUCLEOTIDE SEQUENCE [LARGE SCALE GENOMIC DNA]</scope>
    <source>
        <strain evidence="3 4">FW100M-8</strain>
    </source>
</reference>
<dbReference type="EMBL" id="CP035491">
    <property type="protein sequence ID" value="QAY74985.1"/>
    <property type="molecule type" value="Genomic_DNA"/>
</dbReference>
<dbReference type="InterPro" id="IPR047682">
    <property type="entry name" value="SepH-like"/>
</dbReference>
<accession>A0A4P6FGC6</accession>
<evidence type="ECO:0000313" key="3">
    <source>
        <dbReference type="EMBL" id="QAY74985.1"/>
    </source>
</evidence>
<keyword evidence="4" id="KW-1185">Reference proteome</keyword>
<feature type="compositionally biased region" description="Polar residues" evidence="1">
    <location>
        <begin position="326"/>
        <end position="336"/>
    </location>
</feature>
<feature type="domain" description="DUF3071" evidence="2">
    <location>
        <begin position="1"/>
        <end position="163"/>
    </location>
</feature>
<evidence type="ECO:0000256" key="1">
    <source>
        <dbReference type="SAM" id="MobiDB-lite"/>
    </source>
</evidence>
<evidence type="ECO:0000313" key="4">
    <source>
        <dbReference type="Proteomes" id="UP000291259"/>
    </source>
</evidence>
<gene>
    <name evidence="3" type="ORF">ET445_11480</name>
</gene>
<dbReference type="NCBIfam" id="NF040712">
    <property type="entry name" value="SepH"/>
    <property type="match status" value="1"/>
</dbReference>
<dbReference type="InterPro" id="IPR021421">
    <property type="entry name" value="DUF3071"/>
</dbReference>
<feature type="compositionally biased region" description="Pro residues" evidence="1">
    <location>
        <begin position="305"/>
        <end position="322"/>
    </location>
</feature>
<protein>
    <submittedName>
        <fullName evidence="3">DUF3071 domain-containing protein</fullName>
    </submittedName>
</protein>
<dbReference type="OrthoDB" id="5180791at2"/>
<feature type="compositionally biased region" description="Low complexity" evidence="1">
    <location>
        <begin position="351"/>
        <end position="362"/>
    </location>
</feature>
<evidence type="ECO:0000259" key="2">
    <source>
        <dbReference type="Pfam" id="PF11268"/>
    </source>
</evidence>
<organism evidence="3 4">
    <name type="scientific">Agromyces protaetiae</name>
    <dbReference type="NCBI Taxonomy" id="2509455"/>
    <lineage>
        <taxon>Bacteria</taxon>
        <taxon>Bacillati</taxon>
        <taxon>Actinomycetota</taxon>
        <taxon>Actinomycetes</taxon>
        <taxon>Micrococcales</taxon>
        <taxon>Microbacteriaceae</taxon>
        <taxon>Agromyces</taxon>
    </lineage>
</organism>
<dbReference type="AlphaFoldDB" id="A0A4P6FGC6"/>
<dbReference type="RefSeq" id="WP_129192527.1">
    <property type="nucleotide sequence ID" value="NZ_CP035491.1"/>
</dbReference>
<feature type="region of interest" description="Disordered" evidence="1">
    <location>
        <begin position="241"/>
        <end position="388"/>
    </location>
</feature>
<proteinExistence type="predicted"/>
<dbReference type="KEGG" id="agf:ET445_11480"/>
<name>A0A4P6FGC6_9MICO</name>
<sequence length="388" mass="41772">MQELKVIGVESGALIAASDDGARFRIEIDEVLQSRIRQAHPEVHQGPKLSPREIQAHIRSGLSAEEVASLTGAAVDYIRRFEGPVLAERDHVVTSALSIPVHTAGDLDPADDQLTFGTAMRERLAKLDVHGERWASWKDEERGWIVKLEFTADTIDHDARWTFDVRRRVLQPINSEAITLSQQGELKDGLIPRLRAVGSDGEQSRFDSGAFTFDEPVVEVQHDTAPQLEPLPYGRPAPLAPQVSSPAVARAAIKRADEPTQPQGETADLLEALRRRRGERESATGELEPLFPAPAPAAPAQSAPPAAPTAPVAPTPVAPQPVPVSLNSEPQPSNPSAPVEKPAAAARSIWGGKVSGSNGSGRNNRKGRASMPSWDEIVFGARSDDDLA</sequence>
<dbReference type="Proteomes" id="UP000291259">
    <property type="component" value="Chromosome"/>
</dbReference>
<dbReference type="Pfam" id="PF11268">
    <property type="entry name" value="DUF3071"/>
    <property type="match status" value="1"/>
</dbReference>